<gene>
    <name evidence="1" type="ORF">ACFOU2_22020</name>
</gene>
<protein>
    <submittedName>
        <fullName evidence="1">Uncharacterized protein</fullName>
    </submittedName>
</protein>
<reference evidence="2" key="1">
    <citation type="journal article" date="2019" name="Int. J. Syst. Evol. Microbiol.">
        <title>The Global Catalogue of Microorganisms (GCM) 10K type strain sequencing project: providing services to taxonomists for standard genome sequencing and annotation.</title>
        <authorList>
            <consortium name="The Broad Institute Genomics Platform"/>
            <consortium name="The Broad Institute Genome Sequencing Center for Infectious Disease"/>
            <person name="Wu L."/>
            <person name="Ma J."/>
        </authorList>
    </citation>
    <scope>NUCLEOTIDE SEQUENCE [LARGE SCALE GENOMIC DNA]</scope>
    <source>
        <strain evidence="2">CCUG 61889</strain>
    </source>
</reference>
<dbReference type="RefSeq" id="WP_377918378.1">
    <property type="nucleotide sequence ID" value="NZ_JBHRZT010000072.1"/>
</dbReference>
<evidence type="ECO:0000313" key="2">
    <source>
        <dbReference type="Proteomes" id="UP001595752"/>
    </source>
</evidence>
<comment type="caution">
    <text evidence="1">The sequence shown here is derived from an EMBL/GenBank/DDBJ whole genome shotgun (WGS) entry which is preliminary data.</text>
</comment>
<dbReference type="Proteomes" id="UP001595752">
    <property type="component" value="Unassembled WGS sequence"/>
</dbReference>
<keyword evidence="2" id="KW-1185">Reference proteome</keyword>
<accession>A0ABV8B6X6</accession>
<organism evidence="1 2">
    <name type="scientific">Bacillus songklensis</name>
    <dbReference type="NCBI Taxonomy" id="1069116"/>
    <lineage>
        <taxon>Bacteria</taxon>
        <taxon>Bacillati</taxon>
        <taxon>Bacillota</taxon>
        <taxon>Bacilli</taxon>
        <taxon>Bacillales</taxon>
        <taxon>Bacillaceae</taxon>
        <taxon>Bacillus</taxon>
    </lineage>
</organism>
<evidence type="ECO:0000313" key="1">
    <source>
        <dbReference type="EMBL" id="MFC3886007.1"/>
    </source>
</evidence>
<name>A0ABV8B6X6_9BACI</name>
<sequence>MNRDEFRFFNRQRDVYIDYILNKYPEREFGEKRKQLLMKLEQWYNVAVKKFSAGVYMNLPNER</sequence>
<dbReference type="EMBL" id="JBHRZT010000072">
    <property type="protein sequence ID" value="MFC3886007.1"/>
    <property type="molecule type" value="Genomic_DNA"/>
</dbReference>
<proteinExistence type="predicted"/>